<accession>A0A0C1LBN3</accession>
<evidence type="ECO:0008006" key="3">
    <source>
        <dbReference type="Google" id="ProtNLM"/>
    </source>
</evidence>
<dbReference type="PROSITE" id="PS51257">
    <property type="entry name" value="PROKAR_LIPOPROTEIN"/>
    <property type="match status" value="1"/>
</dbReference>
<dbReference type="Proteomes" id="UP000031408">
    <property type="component" value="Unassembled WGS sequence"/>
</dbReference>
<name>A0A0C1LBN3_9BACT</name>
<gene>
    <name evidence="1" type="ORF">OI18_19455</name>
</gene>
<sequence>MFPPKPLAPSLKVLPVAVLFAVALFAFSCSKKNDSIVSIFNTEPDITSLSTDFPGEVSGIADSYLNPGWLWMIQDGGNPAELLCVKHSGEYGAKIILEGISNRDWEDMAIVESGDGGAPFIYIADIGDNHKNRGEYNIYRLREPRLDKREVSEIEKITFRYSDNKSHDADAFLIAGQGKEIYLLTKENPTLVFRISNVVTGGMVQTAQKLGSLKIGGITSSAISRTGEILVRTYNNLYFWPKTGSAGVYDVLNKKKQEVPIHVEPQGEAVTFGKVNSGIFTLSENAGLPLNLSLYFYPRN</sequence>
<dbReference type="EMBL" id="JSVC01000024">
    <property type="protein sequence ID" value="KIC92933.1"/>
    <property type="molecule type" value="Genomic_DNA"/>
</dbReference>
<keyword evidence="2" id="KW-1185">Reference proteome</keyword>
<comment type="caution">
    <text evidence="1">The sequence shown here is derived from an EMBL/GenBank/DDBJ whole genome shotgun (WGS) entry which is preliminary data.</text>
</comment>
<dbReference type="RefSeq" id="WP_039142909.1">
    <property type="nucleotide sequence ID" value="NZ_JSVC01000024.1"/>
</dbReference>
<protein>
    <recommendedName>
        <fullName evidence="3">Lipoprotein</fullName>
    </recommendedName>
</protein>
<dbReference type="AlphaFoldDB" id="A0A0C1LBN3"/>
<organism evidence="1 2">
    <name type="scientific">Flavihumibacter solisilvae</name>
    <dbReference type="NCBI Taxonomy" id="1349421"/>
    <lineage>
        <taxon>Bacteria</taxon>
        <taxon>Pseudomonadati</taxon>
        <taxon>Bacteroidota</taxon>
        <taxon>Chitinophagia</taxon>
        <taxon>Chitinophagales</taxon>
        <taxon>Chitinophagaceae</taxon>
        <taxon>Flavihumibacter</taxon>
    </lineage>
</organism>
<evidence type="ECO:0000313" key="2">
    <source>
        <dbReference type="Proteomes" id="UP000031408"/>
    </source>
</evidence>
<reference evidence="1 2" key="1">
    <citation type="submission" date="2014-11" db="EMBL/GenBank/DDBJ databases">
        <title>Genome sequence of Flavihumibacter solisilvae 3-3.</title>
        <authorList>
            <person name="Zhou G."/>
            <person name="Li M."/>
            <person name="Wang G."/>
        </authorList>
    </citation>
    <scope>NUCLEOTIDE SEQUENCE [LARGE SCALE GENOMIC DNA]</scope>
    <source>
        <strain evidence="1 2">3-3</strain>
    </source>
</reference>
<evidence type="ECO:0000313" key="1">
    <source>
        <dbReference type="EMBL" id="KIC92933.1"/>
    </source>
</evidence>
<proteinExistence type="predicted"/>
<dbReference type="OrthoDB" id="9798438at2"/>
<dbReference type="STRING" id="1349421.OI18_19455"/>